<keyword evidence="7" id="KW-1185">Reference proteome</keyword>
<dbReference type="InterPro" id="IPR042452">
    <property type="entry name" value="ZPR1_Znf1/2"/>
</dbReference>
<dbReference type="Gene3D" id="2.60.120.1040">
    <property type="entry name" value="ZPR1, A/B domain"/>
    <property type="match status" value="2"/>
</dbReference>
<proteinExistence type="inferred from homology"/>
<dbReference type="Gene3D" id="2.20.25.420">
    <property type="entry name" value="ZPR1, zinc finger domain"/>
    <property type="match status" value="2"/>
</dbReference>
<dbReference type="SMART" id="SM00709">
    <property type="entry name" value="Zpr1"/>
    <property type="match status" value="2"/>
</dbReference>
<gene>
    <name evidence="6" type="ORF">ODALV1_LOCUS5727</name>
</gene>
<comment type="similarity">
    <text evidence="1">Belongs to the ZPR1 family.</text>
</comment>
<dbReference type="EMBL" id="CAXLJM020000018">
    <property type="protein sequence ID" value="CAL8084221.1"/>
    <property type="molecule type" value="Genomic_DNA"/>
</dbReference>
<dbReference type="Pfam" id="PF03367">
    <property type="entry name" value="Zn_ribbon_ZPR1"/>
    <property type="match status" value="2"/>
</dbReference>
<dbReference type="NCBIfam" id="TIGR00310">
    <property type="entry name" value="ZPR1_znf"/>
    <property type="match status" value="2"/>
</dbReference>
<name>A0ABP1Q6C3_9HEXA</name>
<evidence type="ECO:0000256" key="2">
    <source>
        <dbReference type="ARBA" id="ARBA00022723"/>
    </source>
</evidence>
<dbReference type="Proteomes" id="UP001642540">
    <property type="component" value="Unassembled WGS sequence"/>
</dbReference>
<evidence type="ECO:0000313" key="7">
    <source>
        <dbReference type="Proteomes" id="UP001642540"/>
    </source>
</evidence>
<evidence type="ECO:0000256" key="1">
    <source>
        <dbReference type="ARBA" id="ARBA00008354"/>
    </source>
</evidence>
<keyword evidence="2" id="KW-0479">Metal-binding</keyword>
<dbReference type="InterPro" id="IPR040141">
    <property type="entry name" value="ZPR1"/>
</dbReference>
<dbReference type="PANTHER" id="PTHR10876:SF0">
    <property type="entry name" value="ZINC FINGER PROTEIN ZPR1"/>
    <property type="match status" value="1"/>
</dbReference>
<dbReference type="PANTHER" id="PTHR10876">
    <property type="entry name" value="ZINC FINGER PROTEIN ZPR1"/>
    <property type="match status" value="1"/>
</dbReference>
<dbReference type="InterPro" id="IPR042451">
    <property type="entry name" value="ZPR1_A/B_dom"/>
</dbReference>
<feature type="domain" description="Zinc finger ZPR1-type" evidence="5">
    <location>
        <begin position="245"/>
        <end position="405"/>
    </location>
</feature>
<feature type="domain" description="Zinc finger ZPR1-type" evidence="5">
    <location>
        <begin position="32"/>
        <end position="190"/>
    </location>
</feature>
<keyword evidence="3" id="KW-0863">Zinc-finger</keyword>
<organism evidence="6 7">
    <name type="scientific">Orchesella dallaii</name>
    <dbReference type="NCBI Taxonomy" id="48710"/>
    <lineage>
        <taxon>Eukaryota</taxon>
        <taxon>Metazoa</taxon>
        <taxon>Ecdysozoa</taxon>
        <taxon>Arthropoda</taxon>
        <taxon>Hexapoda</taxon>
        <taxon>Collembola</taxon>
        <taxon>Entomobryomorpha</taxon>
        <taxon>Entomobryoidea</taxon>
        <taxon>Orchesellidae</taxon>
        <taxon>Orchesellinae</taxon>
        <taxon>Orchesella</taxon>
    </lineage>
</organism>
<sequence>MSSSKEDLKKTSPEEFFKPLDADSNEVTEISSMCTSCFEEGLTKLMLTKIPFFRDVIVSSFECSHCGYKNCELSSAMEISAVGVEYQLQVMDKIDLNRMVVKSDFACVKIPELDLETPSGTQKGEVTTVEGILTRVVTGLRQDQERRKEEHPEIYEQIETYLKRVEDSLALNSRFTLTIRDISGNSFIAGRPGILSIADDSSITSHKFERSKSENEQLGLLDLPPVTEEEEEKGNFKDEVLQMPTNCPECSEPCFTKMKVTDIPFFKEVIIMATDCDKCGCRSNEVKSGGGIEPKGKRMKLRVKSKEDFSRDVLKSETSSIEIPELDLVAGSHVFAGKFTTVEGLLSDIKKNLFEDNPIISGDSVDPEFKNKVQKFCAELDRLLTGEHEFTLILDDPAGNCYIQNVWAPEEDPELDTEEYERTFEQNEEMGLNDMNVGPQEES</sequence>
<evidence type="ECO:0000259" key="5">
    <source>
        <dbReference type="SMART" id="SM00709"/>
    </source>
</evidence>
<evidence type="ECO:0000313" key="6">
    <source>
        <dbReference type="EMBL" id="CAL8084221.1"/>
    </source>
</evidence>
<comment type="caution">
    <text evidence="6">The sequence shown here is derived from an EMBL/GenBank/DDBJ whole genome shotgun (WGS) entry which is preliminary data.</text>
</comment>
<evidence type="ECO:0000256" key="3">
    <source>
        <dbReference type="ARBA" id="ARBA00022771"/>
    </source>
</evidence>
<accession>A0ABP1Q6C3</accession>
<protein>
    <recommendedName>
        <fullName evidence="5">Zinc finger ZPR1-type domain-containing protein</fullName>
    </recommendedName>
</protein>
<dbReference type="InterPro" id="IPR056180">
    <property type="entry name" value="ZPR1_jr_dom"/>
</dbReference>
<dbReference type="Pfam" id="PF22794">
    <property type="entry name" value="jr-ZPR1"/>
    <property type="match status" value="2"/>
</dbReference>
<dbReference type="InterPro" id="IPR004457">
    <property type="entry name" value="Znf_ZPR1"/>
</dbReference>
<reference evidence="6 7" key="1">
    <citation type="submission" date="2024-08" db="EMBL/GenBank/DDBJ databases">
        <authorList>
            <person name="Cucini C."/>
            <person name="Frati F."/>
        </authorList>
    </citation>
    <scope>NUCLEOTIDE SEQUENCE [LARGE SCALE GENOMIC DNA]</scope>
</reference>
<keyword evidence="4" id="KW-0862">Zinc</keyword>
<evidence type="ECO:0000256" key="4">
    <source>
        <dbReference type="ARBA" id="ARBA00022833"/>
    </source>
</evidence>